<name>A0A8S4SIW3_9NEOP</name>
<feature type="compositionally biased region" description="Low complexity" evidence="1">
    <location>
        <begin position="15"/>
        <end position="27"/>
    </location>
</feature>
<organism evidence="2 3">
    <name type="scientific">Pararge aegeria aegeria</name>
    <dbReference type="NCBI Taxonomy" id="348720"/>
    <lineage>
        <taxon>Eukaryota</taxon>
        <taxon>Metazoa</taxon>
        <taxon>Ecdysozoa</taxon>
        <taxon>Arthropoda</taxon>
        <taxon>Hexapoda</taxon>
        <taxon>Insecta</taxon>
        <taxon>Pterygota</taxon>
        <taxon>Neoptera</taxon>
        <taxon>Endopterygota</taxon>
        <taxon>Lepidoptera</taxon>
        <taxon>Glossata</taxon>
        <taxon>Ditrysia</taxon>
        <taxon>Papilionoidea</taxon>
        <taxon>Nymphalidae</taxon>
        <taxon>Satyrinae</taxon>
        <taxon>Satyrini</taxon>
        <taxon>Parargina</taxon>
        <taxon>Pararge</taxon>
    </lineage>
</organism>
<evidence type="ECO:0000313" key="2">
    <source>
        <dbReference type="EMBL" id="CAH2269109.1"/>
    </source>
</evidence>
<feature type="region of interest" description="Disordered" evidence="1">
    <location>
        <begin position="1"/>
        <end position="91"/>
    </location>
</feature>
<feature type="compositionally biased region" description="Low complexity" evidence="1">
    <location>
        <begin position="74"/>
        <end position="90"/>
    </location>
</feature>
<evidence type="ECO:0000313" key="3">
    <source>
        <dbReference type="Proteomes" id="UP000838756"/>
    </source>
</evidence>
<accession>A0A8S4SIW3</accession>
<dbReference type="AlphaFoldDB" id="A0A8S4SIW3"/>
<evidence type="ECO:0000256" key="1">
    <source>
        <dbReference type="SAM" id="MobiDB-lite"/>
    </source>
</evidence>
<keyword evidence="3" id="KW-1185">Reference proteome</keyword>
<comment type="caution">
    <text evidence="2">The sequence shown here is derived from an EMBL/GenBank/DDBJ whole genome shotgun (WGS) entry which is preliminary data.</text>
</comment>
<gene>
    <name evidence="2" type="primary">jg17326</name>
    <name evidence="2" type="ORF">PAEG_LOCUS27397</name>
</gene>
<reference evidence="2" key="1">
    <citation type="submission" date="2022-03" db="EMBL/GenBank/DDBJ databases">
        <authorList>
            <person name="Lindestad O."/>
        </authorList>
    </citation>
    <scope>NUCLEOTIDE SEQUENCE</scope>
</reference>
<dbReference type="OrthoDB" id="7492076at2759"/>
<dbReference type="Proteomes" id="UP000838756">
    <property type="component" value="Unassembled WGS sequence"/>
</dbReference>
<sequence length="137" mass="14840">MDSFEQGLAGTLDLSDNSTESSSSSKSGLYQTNQPFVLELHDIKKDAPATDKVTPEAKPKKKKRRVQPAAENKTASTTSSTVSIPTVTDSAGKEEFYDAVGSYQDLAETCFTSIITIKEKSGWIQEHDGSDSRDTSN</sequence>
<dbReference type="EMBL" id="CAKXAJ010026495">
    <property type="protein sequence ID" value="CAH2269109.1"/>
    <property type="molecule type" value="Genomic_DNA"/>
</dbReference>
<protein>
    <submittedName>
        <fullName evidence="2">Jg17326 protein</fullName>
    </submittedName>
</protein>
<feature type="compositionally biased region" description="Basic and acidic residues" evidence="1">
    <location>
        <begin position="39"/>
        <end position="58"/>
    </location>
</feature>
<proteinExistence type="predicted"/>